<dbReference type="InterPro" id="IPR036058">
    <property type="entry name" value="Kazal_dom_sf"/>
</dbReference>
<dbReference type="SUPFAM" id="SSF100895">
    <property type="entry name" value="Kazal-type serine protease inhibitors"/>
    <property type="match status" value="1"/>
</dbReference>
<name>A0A182RBP1_ANOFN</name>
<accession>A0A182RBP1</accession>
<dbReference type="AlphaFoldDB" id="A0A182RBP1"/>
<reference evidence="3" key="1">
    <citation type="submission" date="2020-05" db="UniProtKB">
        <authorList>
            <consortium name="EnsemblMetazoa"/>
        </authorList>
    </citation>
    <scope>IDENTIFICATION</scope>
    <source>
        <strain evidence="3">FUMOZ</strain>
    </source>
</reference>
<evidence type="ECO:0000313" key="3">
    <source>
        <dbReference type="EnsemblMetazoa" id="AFUN003606-PA"/>
    </source>
</evidence>
<dbReference type="PANTHER" id="PTHR21131:SF0">
    <property type="entry name" value="GEO10195P1-RELATED"/>
    <property type="match status" value="1"/>
</dbReference>
<dbReference type="EnsemblMetazoa" id="AFUN003606-RA">
    <property type="protein sequence ID" value="AFUN003606-PA"/>
    <property type="gene ID" value="AFUN003606"/>
</dbReference>
<dbReference type="OrthoDB" id="88467at2759"/>
<dbReference type="Pfam" id="PF00050">
    <property type="entry name" value="Kazal_1"/>
    <property type="match status" value="1"/>
</dbReference>
<dbReference type="Gene3D" id="3.30.60.30">
    <property type="match status" value="1"/>
</dbReference>
<dbReference type="GO" id="GO:0005615">
    <property type="term" value="C:extracellular space"/>
    <property type="evidence" value="ECO:0007669"/>
    <property type="project" value="TreeGrafter"/>
</dbReference>
<evidence type="ECO:0000259" key="2">
    <source>
        <dbReference type="PROSITE" id="PS51465"/>
    </source>
</evidence>
<proteinExistence type="predicted"/>
<dbReference type="SMART" id="SM00280">
    <property type="entry name" value="KAZAL"/>
    <property type="match status" value="1"/>
</dbReference>
<dbReference type="InterPro" id="IPR002350">
    <property type="entry name" value="Kazal_dom"/>
</dbReference>
<evidence type="ECO:0000256" key="1">
    <source>
        <dbReference type="SAM" id="SignalP"/>
    </source>
</evidence>
<keyword evidence="1" id="KW-0732">Signal</keyword>
<dbReference type="RefSeq" id="XP_049285040.1">
    <property type="nucleotide sequence ID" value="XM_049429083.1"/>
</dbReference>
<feature type="signal peptide" evidence="1">
    <location>
        <begin position="1"/>
        <end position="24"/>
    </location>
</feature>
<dbReference type="VEuPathDB" id="VectorBase:AFUN003606"/>
<organism evidence="3">
    <name type="scientific">Anopheles funestus</name>
    <name type="common">African malaria mosquito</name>
    <dbReference type="NCBI Taxonomy" id="62324"/>
    <lineage>
        <taxon>Eukaryota</taxon>
        <taxon>Metazoa</taxon>
        <taxon>Ecdysozoa</taxon>
        <taxon>Arthropoda</taxon>
        <taxon>Hexapoda</taxon>
        <taxon>Insecta</taxon>
        <taxon>Pterygota</taxon>
        <taxon>Neoptera</taxon>
        <taxon>Endopterygota</taxon>
        <taxon>Diptera</taxon>
        <taxon>Nematocera</taxon>
        <taxon>Culicoidea</taxon>
        <taxon>Culicidae</taxon>
        <taxon>Anophelinae</taxon>
        <taxon>Anopheles</taxon>
    </lineage>
</organism>
<dbReference type="InterPro" id="IPR053265">
    <property type="entry name" value="Serpin"/>
</dbReference>
<dbReference type="GeneID" id="125764648"/>
<sequence>MRFWSVVMLLVAAVLLLGGEGVYARRSADGVCACPRIYDPVCGTDLSTYANRCLLDCKAEELAGRSINLRILRHGACDEPIEEPMEEQPEE</sequence>
<protein>
    <recommendedName>
        <fullName evidence="2">Kazal-like domain-containing protein</fullName>
    </recommendedName>
</protein>
<feature type="domain" description="Kazal-like" evidence="2">
    <location>
        <begin position="26"/>
        <end position="79"/>
    </location>
</feature>
<dbReference type="PROSITE" id="PS00282">
    <property type="entry name" value="KAZAL_1"/>
    <property type="match status" value="1"/>
</dbReference>
<dbReference type="PROSITE" id="PS51465">
    <property type="entry name" value="KAZAL_2"/>
    <property type="match status" value="1"/>
</dbReference>
<feature type="chain" id="PRO_5008134196" description="Kazal-like domain-containing protein" evidence="1">
    <location>
        <begin position="25"/>
        <end position="91"/>
    </location>
</feature>
<dbReference type="STRING" id="62324.A0A182RBP1"/>
<dbReference type="CDD" id="cd00104">
    <property type="entry name" value="KAZAL_FS"/>
    <property type="match status" value="1"/>
</dbReference>
<dbReference type="VEuPathDB" id="VectorBase:AFUN2_011084"/>
<dbReference type="PANTHER" id="PTHR21131">
    <property type="entry name" value="SERINE-TYPE ENDOPEPTIDASE INHIBITOR"/>
    <property type="match status" value="1"/>
</dbReference>
<dbReference type="KEGG" id="afun:125764648"/>